<evidence type="ECO:0000256" key="1">
    <source>
        <dbReference type="SAM" id="Phobius"/>
    </source>
</evidence>
<dbReference type="EMBL" id="VUYU01000002">
    <property type="protein sequence ID" value="NHZ32521.1"/>
    <property type="molecule type" value="Genomic_DNA"/>
</dbReference>
<keyword evidence="1" id="KW-1133">Transmembrane helix</keyword>
<dbReference type="RefSeq" id="WP_167221421.1">
    <property type="nucleotide sequence ID" value="NZ_VUYU01000002.1"/>
</dbReference>
<comment type="caution">
    <text evidence="2">The sequence shown here is derived from an EMBL/GenBank/DDBJ whole genome shotgun (WGS) entry which is preliminary data.</text>
</comment>
<reference evidence="2 3" key="1">
    <citation type="submission" date="2019-09" db="EMBL/GenBank/DDBJ databases">
        <title>Taxonomy of Antarctic Massilia spp.: description of Massilia rubra sp. nov., Massilia aquatica sp. nov., Massilia mucilaginosa sp. nov., Massilia frigida sp. nov. isolated from streams, lakes and regoliths.</title>
        <authorList>
            <person name="Holochova P."/>
            <person name="Sedlacek I."/>
            <person name="Kralova S."/>
            <person name="Maslanova I."/>
            <person name="Busse H.-J."/>
            <person name="Stankova E."/>
            <person name="Vrbovska V."/>
            <person name="Kovarovic V."/>
            <person name="Bartak M."/>
            <person name="Svec P."/>
            <person name="Pantucek R."/>
        </authorList>
    </citation>
    <scope>NUCLEOTIDE SEQUENCE [LARGE SCALE GENOMIC DNA]</scope>
    <source>
        <strain evidence="2 3">CCM 8692</strain>
    </source>
</reference>
<evidence type="ECO:0000313" key="3">
    <source>
        <dbReference type="Proteomes" id="UP000785613"/>
    </source>
</evidence>
<gene>
    <name evidence="2" type="ORF">F0185_02810</name>
</gene>
<accession>A0ABX0LJ05</accession>
<organism evidence="2 3">
    <name type="scientific">Massilia rubra</name>
    <dbReference type="NCBI Taxonomy" id="2607910"/>
    <lineage>
        <taxon>Bacteria</taxon>
        <taxon>Pseudomonadati</taxon>
        <taxon>Pseudomonadota</taxon>
        <taxon>Betaproteobacteria</taxon>
        <taxon>Burkholderiales</taxon>
        <taxon>Oxalobacteraceae</taxon>
        <taxon>Telluria group</taxon>
        <taxon>Massilia</taxon>
    </lineage>
</organism>
<evidence type="ECO:0000313" key="2">
    <source>
        <dbReference type="EMBL" id="NHZ32521.1"/>
    </source>
</evidence>
<feature type="transmembrane region" description="Helical" evidence="1">
    <location>
        <begin position="44"/>
        <end position="68"/>
    </location>
</feature>
<feature type="transmembrane region" description="Helical" evidence="1">
    <location>
        <begin position="7"/>
        <end position="32"/>
    </location>
</feature>
<name>A0ABX0LJ05_9BURK</name>
<evidence type="ECO:0008006" key="4">
    <source>
        <dbReference type="Google" id="ProtNLM"/>
    </source>
</evidence>
<sequence>MSSKSRASLLGIILGSIFGLGGLFSGIYFGIIVPLRDNPGADKLPMPLIAISILLLLALSGYIIVMLVSRARRRRDRPPEW</sequence>
<dbReference type="Proteomes" id="UP000785613">
    <property type="component" value="Unassembled WGS sequence"/>
</dbReference>
<keyword evidence="3" id="KW-1185">Reference proteome</keyword>
<keyword evidence="1" id="KW-0472">Membrane</keyword>
<keyword evidence="1" id="KW-0812">Transmembrane</keyword>
<proteinExistence type="predicted"/>
<protein>
    <recommendedName>
        <fullName evidence="4">Major facilitator superfamily (MFS) profile domain-containing protein</fullName>
    </recommendedName>
</protein>